<evidence type="ECO:0000313" key="4">
    <source>
        <dbReference type="EMBL" id="EFI27817.1"/>
    </source>
</evidence>
<dbReference type="SUPFAM" id="SSF52540">
    <property type="entry name" value="P-loop containing nucleoside triphosphate hydrolases"/>
    <property type="match status" value="1"/>
</dbReference>
<evidence type="ECO:0000313" key="5">
    <source>
        <dbReference type="Proteomes" id="UP000001861"/>
    </source>
</evidence>
<dbReference type="AlphaFoldDB" id="D6RMT8"/>
<organism evidence="4 5">
    <name type="scientific">Coprinopsis cinerea (strain Okayama-7 / 130 / ATCC MYA-4618 / FGSC 9003)</name>
    <name type="common">Inky cap fungus</name>
    <name type="synonym">Hormographiella aspergillata</name>
    <dbReference type="NCBI Taxonomy" id="240176"/>
    <lineage>
        <taxon>Eukaryota</taxon>
        <taxon>Fungi</taxon>
        <taxon>Dikarya</taxon>
        <taxon>Basidiomycota</taxon>
        <taxon>Agaricomycotina</taxon>
        <taxon>Agaricomycetes</taxon>
        <taxon>Agaricomycetidae</taxon>
        <taxon>Agaricales</taxon>
        <taxon>Agaricineae</taxon>
        <taxon>Psathyrellaceae</taxon>
        <taxon>Coprinopsis</taxon>
    </lineage>
</organism>
<sequence length="874" mass="98463">MSFSHSSNFTVHEATLLSAQNTFINESPSPSSGAEYWSPLQRLHAHAAVSATHESSVAAYAPKCKPGTRKQVIEDLIDLVVQPPTEGTSHKPVVWFSGPAGGGKTCIQREVARRLQAHGKLAATYFFSNRAERNPGLLNKLGNASGRYSAGRMLDSVGPFVPTVASQLVLGGSGLEAYVEGAIREDPLIFQKSLAIQAKKLISGPLELWMKGEISRRGDAGPLHTTLLKRLSPLIGLKSRDVDGKAQIGTTPPDVVLIDGIDEIRDHHERAHLLALLRDLALDPNFPFRIIIASRPELDIRTILQSPSFKGVVYHVRLETYDGSDDIRVYFCDEFSRIRAWHPATASIPEGWPPEPTLELLVMKASGQFIFPATVIKFIDNPRRRPQELLDMVLAHLQLWDRSQEESSPLQDLYELYDLVLRQPDVDRNLLKRLLHAITAISSPASYINSPEFLDGLLSFAPGTSSIALCDLHSVLNIPTQEQATGKTKNRFIFFHHKTMLDYLHSPTLTSDLYQSPRDTHLYLAVRCVEHMTWWWSTRERMTNRNKVFEYAAFYWDFHVTEALDGYSEVELPQLIQDFHPGIPWMYGFLHAKSNVALSFDAQEYLYRLLHLRTETDQPTYPKLENRLKHCLDVSDTIREVYYQADRDGLEKSSIDRIESDYMARLERTGNEDENPPNAAQGPGRRAKPSNVKLYISTLDLELISSFPVDCEKIHPCLPSHALELENMVVTILNTMSFTQIQTVVFFASRRLNVAYDTFLETKRSGKPYSKIQELIFLANFTNELNSAVTIILYAMARYKNVQLPNDFLGEYFLDALTPYRISKTQAKNSPPSIKSTGQGSWWLNILEDLPLARARAGLSVEEIAKACLSTAPF</sequence>
<dbReference type="Proteomes" id="UP000001861">
    <property type="component" value="Unassembled WGS sequence"/>
</dbReference>
<evidence type="ECO:0000259" key="3">
    <source>
        <dbReference type="Pfam" id="PF24883"/>
    </source>
</evidence>
<dbReference type="Gene3D" id="3.40.50.300">
    <property type="entry name" value="P-loop containing nucleotide triphosphate hydrolases"/>
    <property type="match status" value="1"/>
</dbReference>
<reference evidence="4 5" key="1">
    <citation type="journal article" date="2010" name="Proc. Natl. Acad. Sci. U.S.A.">
        <title>Insights into evolution of multicellular fungi from the assembled chromosomes of the mushroom Coprinopsis cinerea (Coprinus cinereus).</title>
        <authorList>
            <person name="Stajich J.E."/>
            <person name="Wilke S.K."/>
            <person name="Ahren D."/>
            <person name="Au C.H."/>
            <person name="Birren B.W."/>
            <person name="Borodovsky M."/>
            <person name="Burns C."/>
            <person name="Canback B."/>
            <person name="Casselton L.A."/>
            <person name="Cheng C.K."/>
            <person name="Deng J."/>
            <person name="Dietrich F.S."/>
            <person name="Fargo D.C."/>
            <person name="Farman M.L."/>
            <person name="Gathman A.C."/>
            <person name="Goldberg J."/>
            <person name="Guigo R."/>
            <person name="Hoegger P.J."/>
            <person name="Hooker J.B."/>
            <person name="Huggins A."/>
            <person name="James T.Y."/>
            <person name="Kamada T."/>
            <person name="Kilaru S."/>
            <person name="Kodira C."/>
            <person name="Kues U."/>
            <person name="Kupfer D."/>
            <person name="Kwan H.S."/>
            <person name="Lomsadze A."/>
            <person name="Li W."/>
            <person name="Lilly W.W."/>
            <person name="Ma L.J."/>
            <person name="Mackey A.J."/>
            <person name="Manning G."/>
            <person name="Martin F."/>
            <person name="Muraguchi H."/>
            <person name="Natvig D.O."/>
            <person name="Palmerini H."/>
            <person name="Ramesh M.A."/>
            <person name="Rehmeyer C.J."/>
            <person name="Roe B.A."/>
            <person name="Shenoy N."/>
            <person name="Stanke M."/>
            <person name="Ter-Hovhannisyan V."/>
            <person name="Tunlid A."/>
            <person name="Velagapudi R."/>
            <person name="Vision T.J."/>
            <person name="Zeng Q."/>
            <person name="Zolan M.E."/>
            <person name="Pukkila P.J."/>
        </authorList>
    </citation>
    <scope>NUCLEOTIDE SEQUENCE [LARGE SCALE GENOMIC DNA]</scope>
    <source>
        <strain evidence="5">Okayama-7 / 130 / ATCC MYA-4618 / FGSC 9003</strain>
    </source>
</reference>
<keyword evidence="5" id="KW-1185">Reference proteome</keyword>
<dbReference type="InterPro" id="IPR056884">
    <property type="entry name" value="NPHP3-like_N"/>
</dbReference>
<feature type="region of interest" description="Disordered" evidence="2">
    <location>
        <begin position="668"/>
        <end position="687"/>
    </location>
</feature>
<dbReference type="RefSeq" id="XP_002911311.1">
    <property type="nucleotide sequence ID" value="XM_002911265.1"/>
</dbReference>
<protein>
    <recommendedName>
        <fullName evidence="3">Nephrocystin 3-like N-terminal domain-containing protein</fullName>
    </recommendedName>
</protein>
<dbReference type="PANTHER" id="PTHR10039">
    <property type="entry name" value="AMELOGENIN"/>
    <property type="match status" value="1"/>
</dbReference>
<dbReference type="GeneID" id="9379516"/>
<accession>D6RMT8</accession>
<evidence type="ECO:0000256" key="2">
    <source>
        <dbReference type="SAM" id="MobiDB-lite"/>
    </source>
</evidence>
<dbReference type="InterPro" id="IPR027417">
    <property type="entry name" value="P-loop_NTPase"/>
</dbReference>
<feature type="domain" description="Nephrocystin 3-like N-terminal" evidence="3">
    <location>
        <begin position="87"/>
        <end position="132"/>
    </location>
</feature>
<dbReference type="STRING" id="240176.D6RMT8"/>
<dbReference type="KEGG" id="cci:CC1G_14740"/>
<gene>
    <name evidence="4" type="ORF">CC1G_14740</name>
</gene>
<dbReference type="eggNOG" id="ENOG502SR36">
    <property type="taxonomic scope" value="Eukaryota"/>
</dbReference>
<name>D6RMT8_COPC7</name>
<dbReference type="HOGENOM" id="CLU_328723_0_0_1"/>
<dbReference type="Pfam" id="PF24883">
    <property type="entry name" value="NPHP3_N"/>
    <property type="match status" value="1"/>
</dbReference>
<dbReference type="VEuPathDB" id="FungiDB:CC1G_14740"/>
<comment type="caution">
    <text evidence="4">The sequence shown here is derived from an EMBL/GenBank/DDBJ whole genome shotgun (WGS) entry which is preliminary data.</text>
</comment>
<evidence type="ECO:0000256" key="1">
    <source>
        <dbReference type="ARBA" id="ARBA00022737"/>
    </source>
</evidence>
<keyword evidence="1" id="KW-0677">Repeat</keyword>
<dbReference type="EMBL" id="AACS02000005">
    <property type="protein sequence ID" value="EFI27817.1"/>
    <property type="molecule type" value="Genomic_DNA"/>
</dbReference>
<dbReference type="InParanoid" id="D6RMT8"/>
<proteinExistence type="predicted"/>
<dbReference type="OrthoDB" id="4760524at2759"/>